<dbReference type="InterPro" id="IPR000774">
    <property type="entry name" value="PPIase_FKBP_N"/>
</dbReference>
<dbReference type="GO" id="GO:0006457">
    <property type="term" value="P:protein folding"/>
    <property type="evidence" value="ECO:0007669"/>
    <property type="project" value="InterPro"/>
</dbReference>
<organism evidence="9 10">
    <name type="scientific">Caulobacter mirabilis</name>
    <dbReference type="NCBI Taxonomy" id="69666"/>
    <lineage>
        <taxon>Bacteria</taxon>
        <taxon>Pseudomonadati</taxon>
        <taxon>Pseudomonadota</taxon>
        <taxon>Alphaproteobacteria</taxon>
        <taxon>Caulobacterales</taxon>
        <taxon>Caulobacteraceae</taxon>
        <taxon>Caulobacter</taxon>
    </lineage>
</organism>
<evidence type="ECO:0000256" key="3">
    <source>
        <dbReference type="ARBA" id="ARBA00023110"/>
    </source>
</evidence>
<dbReference type="EMBL" id="CP024201">
    <property type="protein sequence ID" value="ATQ44804.1"/>
    <property type="molecule type" value="Genomic_DNA"/>
</dbReference>
<dbReference type="InterPro" id="IPR001179">
    <property type="entry name" value="PPIase_FKBP_dom"/>
</dbReference>
<dbReference type="Pfam" id="PF01346">
    <property type="entry name" value="FKBP_N"/>
    <property type="match status" value="1"/>
</dbReference>
<feature type="domain" description="PPIase FKBP-type" evidence="7">
    <location>
        <begin position="75"/>
        <end position="160"/>
    </location>
</feature>
<dbReference type="PROSITE" id="PS50059">
    <property type="entry name" value="FKBP_PPIASE"/>
    <property type="match status" value="1"/>
</dbReference>
<dbReference type="SUPFAM" id="SSF54534">
    <property type="entry name" value="FKBP-like"/>
    <property type="match status" value="1"/>
</dbReference>
<evidence type="ECO:0000313" key="9">
    <source>
        <dbReference type="EMBL" id="ATQ44804.1"/>
    </source>
</evidence>
<name>A0A2D2B3L8_9CAUL</name>
<dbReference type="RefSeq" id="WP_099620158.1">
    <property type="nucleotide sequence ID" value="NZ_CP024201.1"/>
</dbReference>
<protein>
    <recommendedName>
        <fullName evidence="6">Peptidyl-prolyl cis-trans isomerase</fullName>
        <ecNumber evidence="6">5.2.1.8</ecNumber>
    </recommendedName>
</protein>
<dbReference type="KEGG" id="cmb:CSW64_00010"/>
<evidence type="ECO:0000259" key="7">
    <source>
        <dbReference type="PROSITE" id="PS50059"/>
    </source>
</evidence>
<evidence type="ECO:0000313" key="8">
    <source>
        <dbReference type="EMBL" id="ATQ40901.1"/>
    </source>
</evidence>
<accession>A0A2D2B3L8</accession>
<keyword evidence="10" id="KW-1185">Reference proteome</keyword>
<dbReference type="EMBL" id="CP024201">
    <property type="protein sequence ID" value="ATQ40901.1"/>
    <property type="molecule type" value="Genomic_DNA"/>
</dbReference>
<dbReference type="Proteomes" id="UP000228945">
    <property type="component" value="Chromosome"/>
</dbReference>
<dbReference type="PANTHER" id="PTHR43811:SF19">
    <property type="entry name" value="39 KDA FK506-BINDING NUCLEAR PROTEIN"/>
    <property type="match status" value="1"/>
</dbReference>
<dbReference type="PANTHER" id="PTHR43811">
    <property type="entry name" value="FKBP-TYPE PEPTIDYL-PROLYL CIS-TRANS ISOMERASE FKPA"/>
    <property type="match status" value="1"/>
</dbReference>
<dbReference type="AlphaFoldDB" id="A0A2D2B3L8"/>
<evidence type="ECO:0000256" key="2">
    <source>
        <dbReference type="ARBA" id="ARBA00006577"/>
    </source>
</evidence>
<evidence type="ECO:0000256" key="6">
    <source>
        <dbReference type="RuleBase" id="RU003915"/>
    </source>
</evidence>
<comment type="similarity">
    <text evidence="2 6">Belongs to the FKBP-type PPIase family.</text>
</comment>
<reference evidence="9 10" key="1">
    <citation type="submission" date="2017-10" db="EMBL/GenBank/DDBJ databases">
        <title>Genome sequence of Caulobacter mirabilis FWC38.</title>
        <authorList>
            <person name="Fiebig A."/>
            <person name="Crosson S."/>
        </authorList>
    </citation>
    <scope>NUCLEOTIDE SEQUENCE [LARGE SCALE GENOMIC DNA]</scope>
    <source>
        <strain evidence="9 10">FWC 38</strain>
    </source>
</reference>
<dbReference type="PROSITE" id="PS51257">
    <property type="entry name" value="PROKAR_LIPOPROTEIN"/>
    <property type="match status" value="1"/>
</dbReference>
<sequence length="169" mass="17683">MLRRSLIVALAGLTLVACNRGPAEIDPALIQANAATAAAFMEKTAKEPGVQKLPSGVLYQIIAKGPGTGVSPKPADDIKVHYEGKLISGEVFDSSYQRGAPAVMQLRGLIPAWVEALQQMKPGDQWILYVPPEQGYGAQGGGPIPPNSVLIFKIELVDVLPAAGTTALG</sequence>
<gene>
    <name evidence="8" type="ORF">CSW64_00010</name>
    <name evidence="9" type="ORF">CSW64_21650</name>
</gene>
<dbReference type="GO" id="GO:0003755">
    <property type="term" value="F:peptidyl-prolyl cis-trans isomerase activity"/>
    <property type="evidence" value="ECO:0007669"/>
    <property type="project" value="UniProtKB-UniRule"/>
</dbReference>
<dbReference type="InterPro" id="IPR046357">
    <property type="entry name" value="PPIase_dom_sf"/>
</dbReference>
<dbReference type="KEGG" id="cmb:CSW64_21650"/>
<evidence type="ECO:0000256" key="4">
    <source>
        <dbReference type="ARBA" id="ARBA00023235"/>
    </source>
</evidence>
<evidence type="ECO:0000256" key="5">
    <source>
        <dbReference type="PROSITE-ProRule" id="PRU00277"/>
    </source>
</evidence>
<evidence type="ECO:0000313" key="10">
    <source>
        <dbReference type="Proteomes" id="UP000228945"/>
    </source>
</evidence>
<keyword evidence="3 5" id="KW-0697">Rotamase</keyword>
<dbReference type="EC" id="5.2.1.8" evidence="6"/>
<dbReference type="Gene3D" id="3.10.50.40">
    <property type="match status" value="1"/>
</dbReference>
<evidence type="ECO:0000256" key="1">
    <source>
        <dbReference type="ARBA" id="ARBA00000971"/>
    </source>
</evidence>
<dbReference type="Pfam" id="PF00254">
    <property type="entry name" value="FKBP_C"/>
    <property type="match status" value="1"/>
</dbReference>
<comment type="catalytic activity">
    <reaction evidence="1 5 6">
        <text>[protein]-peptidylproline (omega=180) = [protein]-peptidylproline (omega=0)</text>
        <dbReference type="Rhea" id="RHEA:16237"/>
        <dbReference type="Rhea" id="RHEA-COMP:10747"/>
        <dbReference type="Rhea" id="RHEA-COMP:10748"/>
        <dbReference type="ChEBI" id="CHEBI:83833"/>
        <dbReference type="ChEBI" id="CHEBI:83834"/>
        <dbReference type="EC" id="5.2.1.8"/>
    </reaction>
</comment>
<proteinExistence type="inferred from homology"/>
<dbReference type="OrthoDB" id="9812109at2"/>
<keyword evidence="4 5" id="KW-0413">Isomerase</keyword>